<gene>
    <name evidence="1" type="ORF">IU514_05245</name>
</gene>
<dbReference type="EMBL" id="JADLZT010000003">
    <property type="protein sequence ID" value="MBF6023435.1"/>
    <property type="molecule type" value="Genomic_DNA"/>
</dbReference>
<organism evidence="1 2">
    <name type="scientific">Lysobacter niastensis</name>
    <dbReference type="NCBI Taxonomy" id="380629"/>
    <lineage>
        <taxon>Bacteria</taxon>
        <taxon>Pseudomonadati</taxon>
        <taxon>Pseudomonadota</taxon>
        <taxon>Gammaproteobacteria</taxon>
        <taxon>Lysobacterales</taxon>
        <taxon>Lysobacteraceae</taxon>
        <taxon>Lysobacter</taxon>
    </lineage>
</organism>
<protein>
    <submittedName>
        <fullName evidence="1">Uncharacterized protein</fullName>
    </submittedName>
</protein>
<sequence>MQPSLHTAANGHLTLEFGTYDSALWSAISNYLEIDLGFSRTGQVVVAGTGEGVRQGFQQGELTLDAGWDNWSGDYLLSNSAEGDDLLRRLLDVVQAESASRLGLIQALGG</sequence>
<proteinExistence type="predicted"/>
<evidence type="ECO:0000313" key="1">
    <source>
        <dbReference type="EMBL" id="MBF6023435.1"/>
    </source>
</evidence>
<name>A0ABS0B4C1_9GAMM</name>
<dbReference type="Proteomes" id="UP001429984">
    <property type="component" value="Unassembled WGS sequence"/>
</dbReference>
<reference evidence="1 2" key="1">
    <citation type="submission" date="2020-11" db="EMBL/GenBank/DDBJ databases">
        <title>Draft Genome Sequence and Secondary Metabolite Biosynthetic Potential of the Lysobacter niastensis Type strain DSM 18481.</title>
        <authorList>
            <person name="Turrini P."/>
            <person name="Artuso I."/>
            <person name="Tescari M."/>
            <person name="Lugli G.A."/>
            <person name="Frangipani E."/>
            <person name="Ventura M."/>
            <person name="Visca P."/>
        </authorList>
    </citation>
    <scope>NUCLEOTIDE SEQUENCE [LARGE SCALE GENOMIC DNA]</scope>
    <source>
        <strain evidence="1 2">DSM 18481</strain>
    </source>
</reference>
<keyword evidence="2" id="KW-1185">Reference proteome</keyword>
<accession>A0ABS0B4C1</accession>
<comment type="caution">
    <text evidence="1">The sequence shown here is derived from an EMBL/GenBank/DDBJ whole genome shotgun (WGS) entry which is preliminary data.</text>
</comment>
<evidence type="ECO:0000313" key="2">
    <source>
        <dbReference type="Proteomes" id="UP001429984"/>
    </source>
</evidence>
<dbReference type="RefSeq" id="WP_194930054.1">
    <property type="nucleotide sequence ID" value="NZ_JADLZT010000003.1"/>
</dbReference>